<dbReference type="InterPro" id="IPR036318">
    <property type="entry name" value="FAD-bd_PCMH-like_sf"/>
</dbReference>
<dbReference type="GO" id="GO:0008360">
    <property type="term" value="P:regulation of cell shape"/>
    <property type="evidence" value="ECO:0007669"/>
    <property type="project" value="UniProtKB-KW"/>
</dbReference>
<dbReference type="NCBIfam" id="NF010480">
    <property type="entry name" value="PRK13905.1"/>
    <property type="match status" value="1"/>
</dbReference>
<comment type="catalytic activity">
    <reaction evidence="15 16">
        <text>UDP-N-acetyl-alpha-D-muramate + NADP(+) = UDP-N-acetyl-3-O-(1-carboxyvinyl)-alpha-D-glucosamine + NADPH + H(+)</text>
        <dbReference type="Rhea" id="RHEA:12248"/>
        <dbReference type="ChEBI" id="CHEBI:15378"/>
        <dbReference type="ChEBI" id="CHEBI:57783"/>
        <dbReference type="ChEBI" id="CHEBI:58349"/>
        <dbReference type="ChEBI" id="CHEBI:68483"/>
        <dbReference type="ChEBI" id="CHEBI:70757"/>
        <dbReference type="EC" id="1.3.1.98"/>
    </reaction>
</comment>
<dbReference type="UniPathway" id="UPA00219"/>
<dbReference type="InterPro" id="IPR011601">
    <property type="entry name" value="MurB_C"/>
</dbReference>
<keyword evidence="11 16" id="KW-0573">Peptidoglycan synthesis</keyword>
<dbReference type="OrthoDB" id="9804753at2"/>
<keyword evidence="10 16" id="KW-0133">Cell shape</keyword>
<dbReference type="InterPro" id="IPR016166">
    <property type="entry name" value="FAD-bd_PCMH"/>
</dbReference>
<dbReference type="InterPro" id="IPR006094">
    <property type="entry name" value="Oxid_FAD_bind_N"/>
</dbReference>
<keyword evidence="6 16" id="KW-0132">Cell division</keyword>
<evidence type="ECO:0000256" key="12">
    <source>
        <dbReference type="ARBA" id="ARBA00023002"/>
    </source>
</evidence>
<keyword evidence="12 16" id="KW-0560">Oxidoreductase</keyword>
<dbReference type="GO" id="GO:0005829">
    <property type="term" value="C:cytosol"/>
    <property type="evidence" value="ECO:0007669"/>
    <property type="project" value="TreeGrafter"/>
</dbReference>
<dbReference type="NCBIfam" id="TIGR00179">
    <property type="entry name" value="murB"/>
    <property type="match status" value="1"/>
</dbReference>
<evidence type="ECO:0000256" key="3">
    <source>
        <dbReference type="ARBA" id="ARBA00004496"/>
    </source>
</evidence>
<dbReference type="GO" id="GO:0051301">
    <property type="term" value="P:cell division"/>
    <property type="evidence" value="ECO:0007669"/>
    <property type="project" value="UniProtKB-KW"/>
</dbReference>
<accession>A0A1I2K1G1</accession>
<feature type="active site" evidence="16">
    <location>
        <position position="177"/>
    </location>
</feature>
<evidence type="ECO:0000256" key="10">
    <source>
        <dbReference type="ARBA" id="ARBA00022960"/>
    </source>
</evidence>
<dbReference type="PANTHER" id="PTHR21071">
    <property type="entry name" value="UDP-N-ACETYLENOLPYRUVOYLGLUCOSAMINE REDUCTASE"/>
    <property type="match status" value="1"/>
</dbReference>
<dbReference type="PROSITE" id="PS51387">
    <property type="entry name" value="FAD_PCMH"/>
    <property type="match status" value="1"/>
</dbReference>
<dbReference type="GO" id="GO:0071949">
    <property type="term" value="F:FAD binding"/>
    <property type="evidence" value="ECO:0007669"/>
    <property type="project" value="InterPro"/>
</dbReference>
<evidence type="ECO:0000256" key="16">
    <source>
        <dbReference type="HAMAP-Rule" id="MF_00037"/>
    </source>
</evidence>
<dbReference type="SUPFAM" id="SSF56176">
    <property type="entry name" value="FAD-binding/transporter-associated domain-like"/>
    <property type="match status" value="1"/>
</dbReference>
<evidence type="ECO:0000256" key="5">
    <source>
        <dbReference type="ARBA" id="ARBA00022490"/>
    </source>
</evidence>
<dbReference type="GeneID" id="90543698"/>
<keyword evidence="7 16" id="KW-0285">Flavoprotein</keyword>
<name>A0A1I2K1G1_9CLOT</name>
<evidence type="ECO:0000256" key="15">
    <source>
        <dbReference type="ARBA" id="ARBA00048914"/>
    </source>
</evidence>
<dbReference type="GO" id="GO:0008762">
    <property type="term" value="F:UDP-N-acetylmuramate dehydrogenase activity"/>
    <property type="evidence" value="ECO:0007669"/>
    <property type="project" value="UniProtKB-UniRule"/>
</dbReference>
<dbReference type="Proteomes" id="UP000182135">
    <property type="component" value="Unassembled WGS sequence"/>
</dbReference>
<comment type="cofactor">
    <cofactor evidence="1 16">
        <name>FAD</name>
        <dbReference type="ChEBI" id="CHEBI:57692"/>
    </cofactor>
</comment>
<comment type="pathway">
    <text evidence="4 16">Cell wall biogenesis; peptidoglycan biosynthesis.</text>
</comment>
<evidence type="ECO:0000256" key="6">
    <source>
        <dbReference type="ARBA" id="ARBA00022618"/>
    </source>
</evidence>
<dbReference type="Pfam" id="PF02873">
    <property type="entry name" value="MurB_C"/>
    <property type="match status" value="1"/>
</dbReference>
<dbReference type="AlphaFoldDB" id="A0A1I2K1G1"/>
<evidence type="ECO:0000256" key="4">
    <source>
        <dbReference type="ARBA" id="ARBA00004752"/>
    </source>
</evidence>
<feature type="active site" evidence="16">
    <location>
        <position position="297"/>
    </location>
</feature>
<gene>
    <name evidence="16" type="primary">murB</name>
    <name evidence="18" type="ORF">SAMN04487885_10459</name>
</gene>
<comment type="subcellular location">
    <subcellularLocation>
        <location evidence="3 16">Cytoplasm</location>
    </subcellularLocation>
</comment>
<evidence type="ECO:0000256" key="8">
    <source>
        <dbReference type="ARBA" id="ARBA00022827"/>
    </source>
</evidence>
<dbReference type="STRING" id="1529.SAMN04487885_10459"/>
<dbReference type="RefSeq" id="WP_027637509.1">
    <property type="nucleotide sequence ID" value="NZ_BAAACD010000045.1"/>
</dbReference>
<evidence type="ECO:0000256" key="2">
    <source>
        <dbReference type="ARBA" id="ARBA00003921"/>
    </source>
</evidence>
<organism evidence="18 19">
    <name type="scientific">Clostridium cadaveris</name>
    <dbReference type="NCBI Taxonomy" id="1529"/>
    <lineage>
        <taxon>Bacteria</taxon>
        <taxon>Bacillati</taxon>
        <taxon>Bacillota</taxon>
        <taxon>Clostridia</taxon>
        <taxon>Eubacteriales</taxon>
        <taxon>Clostridiaceae</taxon>
        <taxon>Clostridium</taxon>
    </lineage>
</organism>
<comment type="function">
    <text evidence="2 16">Cell wall formation.</text>
</comment>
<dbReference type="EMBL" id="FOOE01000004">
    <property type="protein sequence ID" value="SFF61005.1"/>
    <property type="molecule type" value="Genomic_DNA"/>
</dbReference>
<dbReference type="Gene3D" id="3.30.465.10">
    <property type="match status" value="1"/>
</dbReference>
<dbReference type="EC" id="1.3.1.98" evidence="16"/>
<evidence type="ECO:0000313" key="18">
    <source>
        <dbReference type="EMBL" id="SFF61005.1"/>
    </source>
</evidence>
<dbReference type="InterPro" id="IPR003170">
    <property type="entry name" value="MurB"/>
</dbReference>
<keyword evidence="13 16" id="KW-0131">Cell cycle</keyword>
<keyword evidence="19" id="KW-1185">Reference proteome</keyword>
<keyword evidence="8 16" id="KW-0274">FAD</keyword>
<feature type="active site" description="Proton donor" evidence="16">
    <location>
        <position position="227"/>
    </location>
</feature>
<proteinExistence type="inferred from homology"/>
<reference evidence="18 19" key="1">
    <citation type="submission" date="2016-10" db="EMBL/GenBank/DDBJ databases">
        <authorList>
            <person name="de Groot N.N."/>
        </authorList>
    </citation>
    <scope>NUCLEOTIDE SEQUENCE [LARGE SCALE GENOMIC DNA]</scope>
    <source>
        <strain evidence="18 19">NLAE-zl-G419</strain>
    </source>
</reference>
<dbReference type="InterPro" id="IPR016169">
    <property type="entry name" value="FAD-bd_PCMH_sub2"/>
</dbReference>
<evidence type="ECO:0000256" key="11">
    <source>
        <dbReference type="ARBA" id="ARBA00022984"/>
    </source>
</evidence>
<keyword evidence="14 16" id="KW-0961">Cell wall biogenesis/degradation</keyword>
<evidence type="ECO:0000256" key="14">
    <source>
        <dbReference type="ARBA" id="ARBA00023316"/>
    </source>
</evidence>
<dbReference type="PANTHER" id="PTHR21071:SF4">
    <property type="entry name" value="UDP-N-ACETYLENOLPYRUVOYLGLUCOSAMINE REDUCTASE"/>
    <property type="match status" value="1"/>
</dbReference>
<dbReference type="Gene3D" id="3.30.43.10">
    <property type="entry name" value="Uridine Diphospho-n-acetylenolpyruvylglucosamine Reductase, domain 2"/>
    <property type="match status" value="1"/>
</dbReference>
<dbReference type="Pfam" id="PF01565">
    <property type="entry name" value="FAD_binding_4"/>
    <property type="match status" value="1"/>
</dbReference>
<evidence type="ECO:0000313" key="19">
    <source>
        <dbReference type="Proteomes" id="UP000182135"/>
    </source>
</evidence>
<comment type="similarity">
    <text evidence="16">Belongs to the MurB family.</text>
</comment>
<feature type="domain" description="FAD-binding PCMH-type" evidence="17">
    <location>
        <begin position="34"/>
        <end position="212"/>
    </location>
</feature>
<dbReference type="GO" id="GO:0009252">
    <property type="term" value="P:peptidoglycan biosynthetic process"/>
    <property type="evidence" value="ECO:0007669"/>
    <property type="project" value="UniProtKB-UniRule"/>
</dbReference>
<dbReference type="SUPFAM" id="SSF56194">
    <property type="entry name" value="Uridine diphospho-N-Acetylenolpyruvylglucosamine reductase, MurB, C-terminal domain"/>
    <property type="match status" value="1"/>
</dbReference>
<dbReference type="InterPro" id="IPR036635">
    <property type="entry name" value="MurB_C_sf"/>
</dbReference>
<sequence length="304" mass="33127">MKSLKDLVLEFKSIVNEENVLIDEPMKNHTYFKVGGPADVLVVPQTVEKAIEVVKVCKNSGHPYYLIGNGSNLLVKDGGIRGVVIKLTTLQDITVEENDIIAECGAQLSNISKRALEESLHGFEFACGIPGSVGGAVFMNAGAYDSEMVRVVKSATVLDDKGNIRELKNGELELGYRTSAIMKYGYFVLQVRIGLEKGDKAKVQARIDELTRRRTEKQPLEYPSAGSTFKRPEGYFAGKLIQDCGLKGFSIGGAAVSEKHSGFIINKGNATAQDILDVIKHVQNTVKSEFGVDLSTEVRIIGED</sequence>
<dbReference type="InterPro" id="IPR016167">
    <property type="entry name" value="FAD-bd_PCMH_sub1"/>
</dbReference>
<evidence type="ECO:0000256" key="7">
    <source>
        <dbReference type="ARBA" id="ARBA00022630"/>
    </source>
</evidence>
<protein>
    <recommendedName>
        <fullName evidence="16">UDP-N-acetylenolpyruvoylglucosamine reductase</fullName>
        <ecNumber evidence="16">1.3.1.98</ecNumber>
    </recommendedName>
    <alternativeName>
        <fullName evidence="16">UDP-N-acetylmuramate dehydrogenase</fullName>
    </alternativeName>
</protein>
<evidence type="ECO:0000256" key="1">
    <source>
        <dbReference type="ARBA" id="ARBA00001974"/>
    </source>
</evidence>
<keyword evidence="5 16" id="KW-0963">Cytoplasm</keyword>
<dbReference type="eggNOG" id="COG0812">
    <property type="taxonomic scope" value="Bacteria"/>
</dbReference>
<evidence type="ECO:0000256" key="9">
    <source>
        <dbReference type="ARBA" id="ARBA00022857"/>
    </source>
</evidence>
<dbReference type="Gene3D" id="3.90.78.10">
    <property type="entry name" value="UDP-N-acetylenolpyruvoylglucosamine reductase, C-terminal domain"/>
    <property type="match status" value="1"/>
</dbReference>
<evidence type="ECO:0000259" key="17">
    <source>
        <dbReference type="PROSITE" id="PS51387"/>
    </source>
</evidence>
<keyword evidence="9 16" id="KW-0521">NADP</keyword>
<evidence type="ECO:0000256" key="13">
    <source>
        <dbReference type="ARBA" id="ARBA00023306"/>
    </source>
</evidence>
<dbReference type="GO" id="GO:0071555">
    <property type="term" value="P:cell wall organization"/>
    <property type="evidence" value="ECO:0007669"/>
    <property type="project" value="UniProtKB-KW"/>
</dbReference>
<dbReference type="HAMAP" id="MF_00037">
    <property type="entry name" value="MurB"/>
    <property type="match status" value="1"/>
</dbReference>